<sequence>MVPIVFNASSKMGQKSHLAPSEMADSSQYSSFLIRSVRDKHIPLISVALMVKIGQNEKPKHLFPFLYFFPHCVNPATIKENMSMGFFLSVHRRASGISIHSLISFGHPSKASIPEAKKGGILLISATKPFVKFHKYDAELASDVHALNSAGYNSDDIWVLKWNPDKNHSNQRNNFYKYSTHFESAVGHIDSMAHFFDNGGKELRTRLEKLGLTKDECSALVRELQDTDYTCLLVVRDLKDNIIKMND</sequence>
<accession>C0ZEN2</accession>
<dbReference type="STRING" id="358681.BBR47_32640"/>
<protein>
    <recommendedName>
        <fullName evidence="1">General stress protein 17M-like domain-containing protein</fullName>
    </recommendedName>
</protein>
<dbReference type="Pfam" id="PF11181">
    <property type="entry name" value="YflT"/>
    <property type="match status" value="1"/>
</dbReference>
<dbReference type="EMBL" id="AP008955">
    <property type="protein sequence ID" value="BAH44241.1"/>
    <property type="molecule type" value="Genomic_DNA"/>
</dbReference>
<feature type="domain" description="General stress protein 17M-like" evidence="1">
    <location>
        <begin position="129"/>
        <end position="226"/>
    </location>
</feature>
<dbReference type="Proteomes" id="UP000001877">
    <property type="component" value="Chromosome"/>
</dbReference>
<dbReference type="InterPro" id="IPR025889">
    <property type="entry name" value="GSP17M-like_dom"/>
</dbReference>
<dbReference type="HOGENOM" id="CLU_1122888_0_0_9"/>
<organism evidence="2 3">
    <name type="scientific">Brevibacillus brevis (strain 47 / JCM 6285 / NBRC 100599)</name>
    <dbReference type="NCBI Taxonomy" id="358681"/>
    <lineage>
        <taxon>Bacteria</taxon>
        <taxon>Bacillati</taxon>
        <taxon>Bacillota</taxon>
        <taxon>Bacilli</taxon>
        <taxon>Bacillales</taxon>
        <taxon>Paenibacillaceae</taxon>
        <taxon>Brevibacillus</taxon>
    </lineage>
</organism>
<keyword evidence="3" id="KW-1185">Reference proteome</keyword>
<evidence type="ECO:0000313" key="3">
    <source>
        <dbReference type="Proteomes" id="UP000001877"/>
    </source>
</evidence>
<evidence type="ECO:0000259" key="1">
    <source>
        <dbReference type="Pfam" id="PF11181"/>
    </source>
</evidence>
<proteinExistence type="predicted"/>
<name>C0ZEN2_BREBN</name>
<reference evidence="2 3" key="1">
    <citation type="submission" date="2005-03" db="EMBL/GenBank/DDBJ databases">
        <title>Brevibacillus brevis strain 47, complete genome.</title>
        <authorList>
            <person name="Hosoyama A."/>
            <person name="Yamada R."/>
            <person name="Hongo Y."/>
            <person name="Terui Y."/>
            <person name="Ankai A."/>
            <person name="Masuyama W."/>
            <person name="Sekiguchi M."/>
            <person name="Takeda T."/>
            <person name="Asano K."/>
            <person name="Ohji S."/>
            <person name="Ichikawa N."/>
            <person name="Narita S."/>
            <person name="Aoki N."/>
            <person name="Miura H."/>
            <person name="Matsushita S."/>
            <person name="Sekigawa T."/>
            <person name="Yamagata H."/>
            <person name="Yoshikawa H."/>
            <person name="Udaka S."/>
            <person name="Tanikawa S."/>
            <person name="Fujita N."/>
        </authorList>
    </citation>
    <scope>NUCLEOTIDE SEQUENCE [LARGE SCALE GENOMIC DNA]</scope>
    <source>
        <strain evidence="3">47 / JCM 6285 / NBRC 100599</strain>
    </source>
</reference>
<dbReference type="KEGG" id="bbe:BBR47_32640"/>
<gene>
    <name evidence="2" type="ordered locus">BBR47_32640</name>
</gene>
<evidence type="ECO:0000313" key="2">
    <source>
        <dbReference type="EMBL" id="BAH44241.1"/>
    </source>
</evidence>
<dbReference type="AlphaFoldDB" id="C0ZEN2"/>